<accession>A0A4R7C9Z4</accession>
<dbReference type="EMBL" id="SNZR01000011">
    <property type="protein sequence ID" value="TDR94185.1"/>
    <property type="molecule type" value="Genomic_DNA"/>
</dbReference>
<protein>
    <recommendedName>
        <fullName evidence="1">DUF6456 domain-containing protein</fullName>
    </recommendedName>
</protein>
<dbReference type="RefSeq" id="WP_133769104.1">
    <property type="nucleotide sequence ID" value="NZ_SNZR01000011.1"/>
</dbReference>
<name>A0A4R7C9Z4_9HYPH</name>
<evidence type="ECO:0000313" key="2">
    <source>
        <dbReference type="EMBL" id="TDR94185.1"/>
    </source>
</evidence>
<reference evidence="2 3" key="1">
    <citation type="submission" date="2019-03" db="EMBL/GenBank/DDBJ databases">
        <title>Genomic Encyclopedia of Type Strains, Phase IV (KMG-IV): sequencing the most valuable type-strain genomes for metagenomic binning, comparative biology and taxonomic classification.</title>
        <authorList>
            <person name="Goeker M."/>
        </authorList>
    </citation>
    <scope>NUCLEOTIDE SEQUENCE [LARGE SCALE GENOMIC DNA]</scope>
    <source>
        <strain evidence="2 3">DSM 25903</strain>
    </source>
</reference>
<sequence length="252" mass="27014">MGKRKAKVSLAPIRGLVPIAMPGQDGPTPERLAKLPGVTIIQRNSGHKIVARDPAVRSPVGADGIVRVTQSSLDRLAVQGRLDPDVYRNAKLFETGDQLRQHWYLAGLDAGPGSIDLERSGGGSGHPAWMTPSTESAAYHRHRFRAARDGMERGHWQILFGICCGEATLEAAGREAGFANRGAAAAVAIDRLRRGLELLAIAWGILPPKPANDDVVNPAAQVRARVVEGDEVDRIVDRLVIANAAERVREAG</sequence>
<feature type="domain" description="DUF6456" evidence="1">
    <location>
        <begin position="67"/>
        <end position="193"/>
    </location>
</feature>
<dbReference type="Pfam" id="PF20057">
    <property type="entry name" value="DUF6456"/>
    <property type="match status" value="1"/>
</dbReference>
<organism evidence="2 3">
    <name type="scientific">Enterovirga rhinocerotis</name>
    <dbReference type="NCBI Taxonomy" id="1339210"/>
    <lineage>
        <taxon>Bacteria</taxon>
        <taxon>Pseudomonadati</taxon>
        <taxon>Pseudomonadota</taxon>
        <taxon>Alphaproteobacteria</taxon>
        <taxon>Hyphomicrobiales</taxon>
        <taxon>Methylobacteriaceae</taxon>
        <taxon>Enterovirga</taxon>
    </lineage>
</organism>
<comment type="caution">
    <text evidence="2">The sequence shown here is derived from an EMBL/GenBank/DDBJ whole genome shotgun (WGS) entry which is preliminary data.</text>
</comment>
<gene>
    <name evidence="2" type="ORF">EV668_1463</name>
</gene>
<dbReference type="InterPro" id="IPR045599">
    <property type="entry name" value="DUF6456"/>
</dbReference>
<dbReference type="OrthoDB" id="7995931at2"/>
<dbReference type="Proteomes" id="UP000295122">
    <property type="component" value="Unassembled WGS sequence"/>
</dbReference>
<evidence type="ECO:0000259" key="1">
    <source>
        <dbReference type="Pfam" id="PF20057"/>
    </source>
</evidence>
<proteinExistence type="predicted"/>
<evidence type="ECO:0000313" key="3">
    <source>
        <dbReference type="Proteomes" id="UP000295122"/>
    </source>
</evidence>
<dbReference type="AlphaFoldDB" id="A0A4R7C9Z4"/>
<keyword evidence="3" id="KW-1185">Reference proteome</keyword>